<dbReference type="EMBL" id="CP092865">
    <property type="protein sequence ID" value="UYV64379.1"/>
    <property type="molecule type" value="Genomic_DNA"/>
</dbReference>
<keyword evidence="5" id="KW-0800">Toxin</keyword>
<evidence type="ECO:0000256" key="6">
    <source>
        <dbReference type="ARBA" id="ARBA00023043"/>
    </source>
</evidence>
<keyword evidence="7" id="KW-1053">Target membrane</keyword>
<evidence type="ECO:0000256" key="7">
    <source>
        <dbReference type="ARBA" id="ARBA00023298"/>
    </source>
</evidence>
<protein>
    <submittedName>
        <fullName evidence="9">ANKRD7</fullName>
    </submittedName>
</protein>
<accession>A0ABY6K693</accession>
<dbReference type="Proteomes" id="UP001235939">
    <property type="component" value="Chromosome 03"/>
</dbReference>
<keyword evidence="3" id="KW-1052">Target cell membrane</keyword>
<keyword evidence="5" id="KW-0528">Neurotoxin</keyword>
<feature type="repeat" description="ANK" evidence="8">
    <location>
        <begin position="34"/>
        <end position="66"/>
    </location>
</feature>
<evidence type="ECO:0000256" key="4">
    <source>
        <dbReference type="ARBA" id="ARBA00022737"/>
    </source>
</evidence>
<dbReference type="Gene3D" id="1.25.40.20">
    <property type="entry name" value="Ankyrin repeat-containing domain"/>
    <property type="match status" value="1"/>
</dbReference>
<reference evidence="9 10" key="1">
    <citation type="submission" date="2022-01" db="EMBL/GenBank/DDBJ databases">
        <title>A chromosomal length assembly of Cordylochernes scorpioides.</title>
        <authorList>
            <person name="Zeh D."/>
            <person name="Zeh J."/>
        </authorList>
    </citation>
    <scope>NUCLEOTIDE SEQUENCE [LARGE SCALE GENOMIC DNA]</scope>
    <source>
        <strain evidence="9">IN4F17</strain>
        <tissue evidence="9">Whole Body</tissue>
    </source>
</reference>
<dbReference type="PROSITE" id="PS50297">
    <property type="entry name" value="ANK_REP_REGION"/>
    <property type="match status" value="1"/>
</dbReference>
<evidence type="ECO:0000256" key="2">
    <source>
        <dbReference type="ARBA" id="ARBA00022483"/>
    </source>
</evidence>
<evidence type="ECO:0000256" key="1">
    <source>
        <dbReference type="ARBA" id="ARBA00004175"/>
    </source>
</evidence>
<dbReference type="PROSITE" id="PS50088">
    <property type="entry name" value="ANK_REPEAT"/>
    <property type="match status" value="2"/>
</dbReference>
<keyword evidence="2" id="KW-0268">Exocytosis</keyword>
<dbReference type="Pfam" id="PF13637">
    <property type="entry name" value="Ank_4"/>
    <property type="match status" value="1"/>
</dbReference>
<evidence type="ECO:0000256" key="8">
    <source>
        <dbReference type="PROSITE-ProRule" id="PRU00023"/>
    </source>
</evidence>
<evidence type="ECO:0000256" key="3">
    <source>
        <dbReference type="ARBA" id="ARBA00022537"/>
    </source>
</evidence>
<evidence type="ECO:0000313" key="9">
    <source>
        <dbReference type="EMBL" id="UYV64379.1"/>
    </source>
</evidence>
<dbReference type="InterPro" id="IPR036770">
    <property type="entry name" value="Ankyrin_rpt-contain_sf"/>
</dbReference>
<gene>
    <name evidence="9" type="ORF">LAZ67_3000467</name>
</gene>
<keyword evidence="5" id="KW-0638">Presynaptic neurotoxin</keyword>
<dbReference type="InterPro" id="IPR050776">
    <property type="entry name" value="Ank_Repeat/CDKN_Inhibitor"/>
</dbReference>
<evidence type="ECO:0000313" key="10">
    <source>
        <dbReference type="Proteomes" id="UP001235939"/>
    </source>
</evidence>
<dbReference type="InterPro" id="IPR002110">
    <property type="entry name" value="Ankyrin_rpt"/>
</dbReference>
<dbReference type="SUPFAM" id="SSF48403">
    <property type="entry name" value="Ankyrin repeat"/>
    <property type="match status" value="1"/>
</dbReference>
<proteinExistence type="predicted"/>
<dbReference type="PANTHER" id="PTHR24201">
    <property type="entry name" value="ANK_REP_REGION DOMAIN-CONTAINING PROTEIN"/>
    <property type="match status" value="1"/>
</dbReference>
<keyword evidence="6 8" id="KW-0040">ANK repeat</keyword>
<sequence>MDRSPIHWAASKGHLDILTLLIQAKCDIEATDKYGMKPVLMAAWFGHREAVQMLVENGASCRSVNRVSLSDRTFQNRTIH</sequence>
<dbReference type="SMART" id="SM00248">
    <property type="entry name" value="ANK"/>
    <property type="match status" value="2"/>
</dbReference>
<keyword evidence="4" id="KW-0677">Repeat</keyword>
<keyword evidence="10" id="KW-1185">Reference proteome</keyword>
<keyword evidence="7" id="KW-0472">Membrane</keyword>
<name>A0ABY6K693_9ARAC</name>
<evidence type="ECO:0000256" key="5">
    <source>
        <dbReference type="ARBA" id="ARBA00023028"/>
    </source>
</evidence>
<comment type="subcellular location">
    <subcellularLocation>
        <location evidence="1">Target cell membrane</location>
    </subcellularLocation>
</comment>
<feature type="repeat" description="ANK" evidence="8">
    <location>
        <begin position="1"/>
        <end position="33"/>
    </location>
</feature>
<organism evidence="9 10">
    <name type="scientific">Cordylochernes scorpioides</name>
    <dbReference type="NCBI Taxonomy" id="51811"/>
    <lineage>
        <taxon>Eukaryota</taxon>
        <taxon>Metazoa</taxon>
        <taxon>Ecdysozoa</taxon>
        <taxon>Arthropoda</taxon>
        <taxon>Chelicerata</taxon>
        <taxon>Arachnida</taxon>
        <taxon>Pseudoscorpiones</taxon>
        <taxon>Cheliferoidea</taxon>
        <taxon>Chernetidae</taxon>
        <taxon>Cordylochernes</taxon>
    </lineage>
</organism>